<evidence type="ECO:0008006" key="5">
    <source>
        <dbReference type="Google" id="ProtNLM"/>
    </source>
</evidence>
<feature type="compositionally biased region" description="Basic and acidic residues" evidence="2">
    <location>
        <begin position="565"/>
        <end position="576"/>
    </location>
</feature>
<dbReference type="EMBL" id="CACVBS010000035">
    <property type="protein sequence ID" value="CAA7262237.1"/>
    <property type="molecule type" value="Genomic_DNA"/>
</dbReference>
<evidence type="ECO:0000313" key="4">
    <source>
        <dbReference type="Proteomes" id="UP000467700"/>
    </source>
</evidence>
<protein>
    <recommendedName>
        <fullName evidence="5">F-box domain-containing protein</fullName>
    </recommendedName>
</protein>
<gene>
    <name evidence="3" type="ORF">AAE3_LOCUS4258</name>
</gene>
<accession>A0A8S0XPT9</accession>
<dbReference type="Gene3D" id="3.80.10.10">
    <property type="entry name" value="Ribonuclease Inhibitor"/>
    <property type="match status" value="1"/>
</dbReference>
<dbReference type="Proteomes" id="UP000467700">
    <property type="component" value="Unassembled WGS sequence"/>
</dbReference>
<proteinExistence type="predicted"/>
<name>A0A8S0XPT9_CYCAE</name>
<dbReference type="InterPro" id="IPR032675">
    <property type="entry name" value="LRR_dom_sf"/>
</dbReference>
<keyword evidence="4" id="KW-1185">Reference proteome</keyword>
<keyword evidence="1" id="KW-0175">Coiled coil</keyword>
<comment type="caution">
    <text evidence="3">The sequence shown here is derived from an EMBL/GenBank/DDBJ whole genome shotgun (WGS) entry which is preliminary data.</text>
</comment>
<feature type="compositionally biased region" description="Acidic residues" evidence="2">
    <location>
        <begin position="544"/>
        <end position="564"/>
    </location>
</feature>
<sequence>MSDIEKDALVARLQNQVKRLKQEIFALRAENVQLKQDIRSLRGEKLDDGFHQTRAEDEDEMEMHVKEDESEIDSEDDEGSADEYTKEHDTTIPLYTPKLPAEIWNSIFQRAIPPSWLLDPALSLGPDSSWSVALRLKKSIIAVCRTWNSIGLPFLYADVDIRRVHQLASLLETIRKRPGELGRLVKTLNVSCYVPQVLAGTFTRYLEALFPLLPRISTFAYTSPTALPAEASIPTLPRSITQLNLMGITSWNSAVGHLMVAGGTLTSLRLRLPLALPSSAQEGVLVLPFLTSIYLEDDDGAGDLRKLTRVFCLPNLSSCTLYSTCRLREGESAKSFIDFLARHGANIRFLNLRLQNIRSNRLPDTFLPSLQHLCPRLERLIIPISTALEALDNLMHRTLKWIDISRPFTESVPATFKDLIIISLRRHNLPALQGCRLLSNLPYVTTEWIENLPPDVVKDQQDAFTIDFSPSQLQHGVNYVYWQRQGWSLGWDHPDGLLPTFRDIGWPEVESRRLEDSFEFVLKRPEEEYLQPEFKVCFLGMELDEESEEGSSEDELASDGECEESLTKGDDAKMDLAPELLGMVPS</sequence>
<reference evidence="3 4" key="1">
    <citation type="submission" date="2020-01" db="EMBL/GenBank/DDBJ databases">
        <authorList>
            <person name="Gupta K D."/>
        </authorList>
    </citation>
    <scope>NUCLEOTIDE SEQUENCE [LARGE SCALE GENOMIC DNA]</scope>
</reference>
<feature type="compositionally biased region" description="Acidic residues" evidence="2">
    <location>
        <begin position="68"/>
        <end position="81"/>
    </location>
</feature>
<feature type="coiled-coil region" evidence="1">
    <location>
        <begin position="10"/>
        <end position="44"/>
    </location>
</feature>
<evidence type="ECO:0000256" key="2">
    <source>
        <dbReference type="SAM" id="MobiDB-lite"/>
    </source>
</evidence>
<dbReference type="AlphaFoldDB" id="A0A8S0XPT9"/>
<dbReference type="OrthoDB" id="3258555at2759"/>
<organism evidence="3 4">
    <name type="scientific">Cyclocybe aegerita</name>
    <name type="common">Black poplar mushroom</name>
    <name type="synonym">Agrocybe aegerita</name>
    <dbReference type="NCBI Taxonomy" id="1973307"/>
    <lineage>
        <taxon>Eukaryota</taxon>
        <taxon>Fungi</taxon>
        <taxon>Dikarya</taxon>
        <taxon>Basidiomycota</taxon>
        <taxon>Agaricomycotina</taxon>
        <taxon>Agaricomycetes</taxon>
        <taxon>Agaricomycetidae</taxon>
        <taxon>Agaricales</taxon>
        <taxon>Agaricineae</taxon>
        <taxon>Bolbitiaceae</taxon>
        <taxon>Cyclocybe</taxon>
    </lineage>
</organism>
<feature type="region of interest" description="Disordered" evidence="2">
    <location>
        <begin position="544"/>
        <end position="586"/>
    </location>
</feature>
<feature type="region of interest" description="Disordered" evidence="2">
    <location>
        <begin position="50"/>
        <end position="89"/>
    </location>
</feature>
<evidence type="ECO:0000313" key="3">
    <source>
        <dbReference type="EMBL" id="CAA7262237.1"/>
    </source>
</evidence>
<evidence type="ECO:0000256" key="1">
    <source>
        <dbReference type="SAM" id="Coils"/>
    </source>
</evidence>